<dbReference type="RefSeq" id="WP_108854865.1">
    <property type="nucleotide sequence ID" value="NZ_OMOQ01000005.1"/>
</dbReference>
<accession>A0A2R8BN47</accession>
<keyword evidence="2" id="KW-1185">Reference proteome</keyword>
<organism evidence="1 2">
    <name type="scientific">Albidovulum aquaemixtae</name>
    <dbReference type="NCBI Taxonomy" id="1542388"/>
    <lineage>
        <taxon>Bacteria</taxon>
        <taxon>Pseudomonadati</taxon>
        <taxon>Pseudomonadota</taxon>
        <taxon>Alphaproteobacteria</taxon>
        <taxon>Rhodobacterales</taxon>
        <taxon>Paracoccaceae</taxon>
        <taxon>Albidovulum</taxon>
    </lineage>
</organism>
<gene>
    <name evidence="1" type="ORF">DEA8626_03895</name>
</gene>
<dbReference type="AlphaFoldDB" id="A0A2R8BN47"/>
<proteinExistence type="predicted"/>
<dbReference type="OrthoDB" id="7875456at2"/>
<protein>
    <submittedName>
        <fullName evidence="1">Uncharacterized protein</fullName>
    </submittedName>
</protein>
<dbReference type="PROSITE" id="PS51257">
    <property type="entry name" value="PROKAR_LIPOPROTEIN"/>
    <property type="match status" value="1"/>
</dbReference>
<reference evidence="1 2" key="1">
    <citation type="submission" date="2018-03" db="EMBL/GenBank/DDBJ databases">
        <authorList>
            <person name="Keele B.F."/>
        </authorList>
    </citation>
    <scope>NUCLEOTIDE SEQUENCE [LARGE SCALE GENOMIC DNA]</scope>
    <source>
        <strain evidence="1 2">CECT 8626</strain>
    </source>
</reference>
<evidence type="ECO:0000313" key="2">
    <source>
        <dbReference type="Proteomes" id="UP000244924"/>
    </source>
</evidence>
<dbReference type="EMBL" id="OMOQ01000005">
    <property type="protein sequence ID" value="SPH24861.1"/>
    <property type="molecule type" value="Genomic_DNA"/>
</dbReference>
<evidence type="ECO:0000313" key="1">
    <source>
        <dbReference type="EMBL" id="SPH24861.1"/>
    </source>
</evidence>
<dbReference type="Proteomes" id="UP000244924">
    <property type="component" value="Unassembled WGS sequence"/>
</dbReference>
<name>A0A2R8BN47_9RHOB</name>
<sequence>MRTAYLIAAFVLMVAACGTKQEQCIRTATREIRTLDHLTAEAEANLARGYAYEEREIVRHVWQRCDNGLFDPGHPRRMCFEPVFDTVRRPVAIDPAAETRKLDGLKARRAALVGPVSARIESCRVTYPES</sequence>